<dbReference type="OrthoDB" id="1684411at2"/>
<keyword evidence="2" id="KW-1185">Reference proteome</keyword>
<sequence length="144" mass="16254">MEELLRQILSRLDQMEQGQQQLFVGQQQTNQRFDRIESDITGIKSDITGIKSDITGIKSDITDLKTTVSNIEGQQIENSRIIHALRHNSEEVNAQLHNIGHNLDVLTGKAATKEDVSELNAKFEVLNSRLFHQEAAIHQLKAVK</sequence>
<dbReference type="Gene3D" id="1.20.5.340">
    <property type="match status" value="1"/>
</dbReference>
<evidence type="ECO:0000313" key="1">
    <source>
        <dbReference type="EMBL" id="BBB92987.1"/>
    </source>
</evidence>
<dbReference type="AlphaFoldDB" id="A0A348API9"/>
<evidence type="ECO:0000313" key="2">
    <source>
        <dbReference type="Proteomes" id="UP000276437"/>
    </source>
</evidence>
<name>A0A348API9_9FIRM</name>
<protein>
    <submittedName>
        <fullName evidence="1">Chromosome partition protein Smc</fullName>
    </submittedName>
</protein>
<proteinExistence type="predicted"/>
<reference evidence="1 2" key="1">
    <citation type="journal article" date="2018" name="Int. J. Syst. Evol. Microbiol.">
        <title>Methylomusa anaerophila gen. nov., sp. nov., an anaerobic methanol-utilizing bacterium isolated from a microbial fuel cell.</title>
        <authorList>
            <person name="Amano N."/>
            <person name="Yamamuro A."/>
            <person name="Miyahara M."/>
            <person name="Kouzuma A."/>
            <person name="Abe T."/>
            <person name="Watanabe K."/>
        </authorList>
    </citation>
    <scope>NUCLEOTIDE SEQUENCE [LARGE SCALE GENOMIC DNA]</scope>
    <source>
        <strain evidence="1 2">MMFC1</strain>
    </source>
</reference>
<organism evidence="1 2">
    <name type="scientific">Methylomusa anaerophila</name>
    <dbReference type="NCBI Taxonomy" id="1930071"/>
    <lineage>
        <taxon>Bacteria</taxon>
        <taxon>Bacillati</taxon>
        <taxon>Bacillota</taxon>
        <taxon>Negativicutes</taxon>
        <taxon>Selenomonadales</taxon>
        <taxon>Sporomusaceae</taxon>
        <taxon>Methylomusa</taxon>
    </lineage>
</organism>
<accession>A0A348API9</accession>
<dbReference type="Proteomes" id="UP000276437">
    <property type="component" value="Chromosome"/>
</dbReference>
<dbReference type="RefSeq" id="WP_126309871.1">
    <property type="nucleotide sequence ID" value="NZ_AP018449.1"/>
</dbReference>
<gene>
    <name evidence="1" type="primary">smc_4</name>
    <name evidence="1" type="ORF">MAMMFC1_03696</name>
</gene>
<dbReference type="EMBL" id="AP018449">
    <property type="protein sequence ID" value="BBB92987.1"/>
    <property type="molecule type" value="Genomic_DNA"/>
</dbReference>
<dbReference type="KEGG" id="mana:MAMMFC1_03696"/>